<feature type="transmembrane region" description="Helical" evidence="7">
    <location>
        <begin position="96"/>
        <end position="113"/>
    </location>
</feature>
<feature type="transmembrane region" description="Helical" evidence="7">
    <location>
        <begin position="237"/>
        <end position="257"/>
    </location>
</feature>
<keyword evidence="6 7" id="KW-0472">Membrane</keyword>
<protein>
    <submittedName>
        <fullName evidence="9">DMT family transporter</fullName>
    </submittedName>
</protein>
<reference evidence="9 10" key="1">
    <citation type="submission" date="2024-04" db="EMBL/GenBank/DDBJ databases">
        <title>Genome sequencing and metabolic network reconstruction of aminoacids and betaine degradation by Anoxynatronum sibiricum.</title>
        <authorList>
            <person name="Detkova E.N."/>
            <person name="Boltjanskaja Y.V."/>
            <person name="Mardanov A.V."/>
            <person name="Kevbrin V."/>
        </authorList>
    </citation>
    <scope>NUCLEOTIDE SEQUENCE [LARGE SCALE GENOMIC DNA]</scope>
    <source>
        <strain evidence="9 10">Z-7981</strain>
    </source>
</reference>
<dbReference type="Pfam" id="PF00892">
    <property type="entry name" value="EamA"/>
    <property type="match status" value="2"/>
</dbReference>
<dbReference type="InterPro" id="IPR000620">
    <property type="entry name" value="EamA_dom"/>
</dbReference>
<feature type="transmembrane region" description="Helical" evidence="7">
    <location>
        <begin position="35"/>
        <end position="54"/>
    </location>
</feature>
<keyword evidence="3" id="KW-1003">Cell membrane</keyword>
<evidence type="ECO:0000256" key="7">
    <source>
        <dbReference type="SAM" id="Phobius"/>
    </source>
</evidence>
<name>A0ABU9VS81_9CLOT</name>
<dbReference type="EMBL" id="JBCITM010000004">
    <property type="protein sequence ID" value="MEN1760032.1"/>
    <property type="molecule type" value="Genomic_DNA"/>
</dbReference>
<comment type="subcellular location">
    <subcellularLocation>
        <location evidence="1">Cell membrane</location>
        <topology evidence="1">Multi-pass membrane protein</topology>
    </subcellularLocation>
</comment>
<proteinExistence type="inferred from homology"/>
<dbReference type="InterPro" id="IPR051258">
    <property type="entry name" value="Diverse_Substrate_Transporter"/>
</dbReference>
<feature type="transmembrane region" description="Helical" evidence="7">
    <location>
        <begin position="207"/>
        <end position="225"/>
    </location>
</feature>
<evidence type="ECO:0000313" key="9">
    <source>
        <dbReference type="EMBL" id="MEN1760032.1"/>
    </source>
</evidence>
<dbReference type="Proteomes" id="UP001407405">
    <property type="component" value="Unassembled WGS sequence"/>
</dbReference>
<feature type="transmembrane region" description="Helical" evidence="7">
    <location>
        <begin position="174"/>
        <end position="195"/>
    </location>
</feature>
<dbReference type="SUPFAM" id="SSF103481">
    <property type="entry name" value="Multidrug resistance efflux transporter EmrE"/>
    <property type="match status" value="2"/>
</dbReference>
<feature type="transmembrane region" description="Helical" evidence="7">
    <location>
        <begin position="149"/>
        <end position="167"/>
    </location>
</feature>
<feature type="transmembrane region" description="Helical" evidence="7">
    <location>
        <begin position="120"/>
        <end position="137"/>
    </location>
</feature>
<organism evidence="9 10">
    <name type="scientific">Anoxynatronum sibiricum</name>
    <dbReference type="NCBI Taxonomy" id="210623"/>
    <lineage>
        <taxon>Bacteria</taxon>
        <taxon>Bacillati</taxon>
        <taxon>Bacillota</taxon>
        <taxon>Clostridia</taxon>
        <taxon>Eubacteriales</taxon>
        <taxon>Clostridiaceae</taxon>
        <taxon>Anoxynatronum</taxon>
    </lineage>
</organism>
<feature type="transmembrane region" description="Helical" evidence="7">
    <location>
        <begin position="263"/>
        <end position="282"/>
    </location>
</feature>
<comment type="similarity">
    <text evidence="2">Belongs to the EamA transporter family.</text>
</comment>
<dbReference type="PANTHER" id="PTHR42920:SF5">
    <property type="entry name" value="EAMA DOMAIN-CONTAINING PROTEIN"/>
    <property type="match status" value="1"/>
</dbReference>
<evidence type="ECO:0000256" key="2">
    <source>
        <dbReference type="ARBA" id="ARBA00007362"/>
    </source>
</evidence>
<feature type="domain" description="EamA" evidence="8">
    <location>
        <begin position="145"/>
        <end position="277"/>
    </location>
</feature>
<feature type="transmembrane region" description="Helical" evidence="7">
    <location>
        <begin position="66"/>
        <end position="84"/>
    </location>
</feature>
<evidence type="ECO:0000259" key="8">
    <source>
        <dbReference type="Pfam" id="PF00892"/>
    </source>
</evidence>
<keyword evidence="5 7" id="KW-1133">Transmembrane helix</keyword>
<evidence type="ECO:0000313" key="10">
    <source>
        <dbReference type="Proteomes" id="UP001407405"/>
    </source>
</evidence>
<accession>A0ABU9VS81</accession>
<evidence type="ECO:0000256" key="3">
    <source>
        <dbReference type="ARBA" id="ARBA00022475"/>
    </source>
</evidence>
<keyword evidence="4 7" id="KW-0812">Transmembrane</keyword>
<evidence type="ECO:0000256" key="6">
    <source>
        <dbReference type="ARBA" id="ARBA00023136"/>
    </source>
</evidence>
<keyword evidence="10" id="KW-1185">Reference proteome</keyword>
<evidence type="ECO:0000256" key="5">
    <source>
        <dbReference type="ARBA" id="ARBA00022989"/>
    </source>
</evidence>
<dbReference type="RefSeq" id="WP_343185354.1">
    <property type="nucleotide sequence ID" value="NZ_JBCITM010000004.1"/>
</dbReference>
<evidence type="ECO:0000256" key="1">
    <source>
        <dbReference type="ARBA" id="ARBA00004651"/>
    </source>
</evidence>
<feature type="domain" description="EamA" evidence="8">
    <location>
        <begin position="6"/>
        <end position="136"/>
    </location>
</feature>
<sequence>MNRQTKANLALLGVSMLWGSSFVISKNTLDHLQTFNFLAIRFILSGMICSIIFYKKMLTLNRRTMLHGTIIGTVLFFAYGLWAYGLNFTTASKSGFIIGFSVVIVPLLSALILKKIPPRASIAGALVALTGLALLSLDGSAPLQKGDLFTLAAAFMFALHIITIGKFTLTADSFALAIVQISVVGLLSLPVTLIWESPIIPTAGTVWLNLSLLIVLSTAVAYIVMNHMQKYTTPTQTALIFTTEPVFAAVFAFMLLGETLKPQGVVGSVLILCGMIIAETNWNKILRRQQNSL</sequence>
<evidence type="ECO:0000256" key="4">
    <source>
        <dbReference type="ARBA" id="ARBA00022692"/>
    </source>
</evidence>
<dbReference type="PANTHER" id="PTHR42920">
    <property type="entry name" value="OS03G0707200 PROTEIN-RELATED"/>
    <property type="match status" value="1"/>
</dbReference>
<comment type="caution">
    <text evidence="9">The sequence shown here is derived from an EMBL/GenBank/DDBJ whole genome shotgun (WGS) entry which is preliminary data.</text>
</comment>
<dbReference type="InterPro" id="IPR037185">
    <property type="entry name" value="EmrE-like"/>
</dbReference>
<gene>
    <name evidence="9" type="ORF">AAIG11_06090</name>
</gene>